<dbReference type="Pfam" id="PF16113">
    <property type="entry name" value="ECH_2"/>
    <property type="match status" value="1"/>
</dbReference>
<evidence type="ECO:0000313" key="6">
    <source>
        <dbReference type="Proteomes" id="UP000006352"/>
    </source>
</evidence>
<evidence type="ECO:0000256" key="1">
    <source>
        <dbReference type="ARBA" id="ARBA00001709"/>
    </source>
</evidence>
<dbReference type="InParanoid" id="J4GTU4"/>
<dbReference type="InterPro" id="IPR045004">
    <property type="entry name" value="ECH_dom"/>
</dbReference>
<dbReference type="Gene3D" id="3.90.226.10">
    <property type="entry name" value="2-enoyl-CoA Hydratase, Chain A, domain 1"/>
    <property type="match status" value="1"/>
</dbReference>
<feature type="domain" description="Enoyl-CoA hydratase/isomerase" evidence="4">
    <location>
        <begin position="53"/>
        <end position="393"/>
    </location>
</feature>
<comment type="catalytic activity">
    <reaction evidence="1">
        <text>3-hydroxy-2-methylpropanoyl-CoA + H2O = 3-hydroxy-2-methylpropanoate + CoA + H(+)</text>
        <dbReference type="Rhea" id="RHEA:20888"/>
        <dbReference type="ChEBI" id="CHEBI:11805"/>
        <dbReference type="ChEBI" id="CHEBI:15377"/>
        <dbReference type="ChEBI" id="CHEBI:15378"/>
        <dbReference type="ChEBI" id="CHEBI:57287"/>
        <dbReference type="ChEBI" id="CHEBI:57340"/>
        <dbReference type="EC" id="3.1.2.4"/>
    </reaction>
</comment>
<accession>J4GTU4</accession>
<reference evidence="5 6" key="1">
    <citation type="journal article" date="2012" name="Appl. Environ. Microbiol.">
        <title>Short-read sequencing for genomic analysis of the brown rot fungus Fibroporia radiculosa.</title>
        <authorList>
            <person name="Tang J.D."/>
            <person name="Perkins A.D."/>
            <person name="Sonstegard T.S."/>
            <person name="Schroeder S.G."/>
            <person name="Burgess S.C."/>
            <person name="Diehl S.V."/>
        </authorList>
    </citation>
    <scope>NUCLEOTIDE SEQUENCE [LARGE SCALE GENOMIC DNA]</scope>
    <source>
        <strain evidence="5 6">TFFH 294</strain>
    </source>
</reference>
<dbReference type="EC" id="3.1.2.4" evidence="2"/>
<keyword evidence="6" id="KW-1185">Reference proteome</keyword>
<dbReference type="PANTHER" id="PTHR43176">
    <property type="entry name" value="3-HYDROXYISOBUTYRYL-COA HYDROLASE-RELATED"/>
    <property type="match status" value="1"/>
</dbReference>
<dbReference type="SUPFAM" id="SSF52096">
    <property type="entry name" value="ClpP/crotonase"/>
    <property type="match status" value="1"/>
</dbReference>
<evidence type="ECO:0000256" key="2">
    <source>
        <dbReference type="ARBA" id="ARBA00011915"/>
    </source>
</evidence>
<dbReference type="PANTHER" id="PTHR43176:SF3">
    <property type="entry name" value="3-HYDROXYISOBUTYRYL-COA HYDROLASE, MITOCHONDRIAL"/>
    <property type="match status" value="1"/>
</dbReference>
<dbReference type="Proteomes" id="UP000006352">
    <property type="component" value="Unassembled WGS sequence"/>
</dbReference>
<dbReference type="GO" id="GO:0006574">
    <property type="term" value="P:L-valine catabolic process"/>
    <property type="evidence" value="ECO:0007669"/>
    <property type="project" value="TreeGrafter"/>
</dbReference>
<proteinExistence type="predicted"/>
<keyword evidence="3" id="KW-0378">Hydrolase</keyword>
<protein>
    <recommendedName>
        <fullName evidence="2">3-hydroxyisobutyryl-CoA hydrolase</fullName>
        <ecNumber evidence="2">3.1.2.4</ecNumber>
    </recommendedName>
</protein>
<sequence length="495" mass="53911">MFARRLRLGRMTSSTRAAAQRTAAIHKHMSSSAPDQPSDEPLVVFKSDGCLRSYALNRPSKLNALNQPMLDLLRPQIEEWSKGDLPGVIVGTGIGRAFCAGGDVATVVEDAAHPDTLPKAIRFFSQEFELDHILATMPKPYISIMDGITMGGGVGLGVNAPFRIATENTNFAMPETKIGYCPDVGASFFLSRVDGEIGTYLGLTSESLRGRAAFEHGFATHFVPARRIPGLLERLAAMDAPSYAQIDALLEEHRAERMPGEPSSPLVGAVRVALDAAFRHDTVEEIVAELETLASGSEHAAVREWAASTLEALAQRSPTSLKVALAAVRKGKAMTLLEALQMEMNIASAFCHGVSPDFRTGVTAVMVTKLKGRPDWSPATLDGVSDAWVRKEFFETYNPDQGTAPRLASTVSSAKGAVDPMRYALPTEDEIRQMVDGSHRSSGSTVVTLEELVKKFEELKRGKSGVREKVLEVVQRRCTTEEDKHLGQKWLVWKH</sequence>
<gene>
    <name evidence="5" type="ORF">FIBRA_06902</name>
</gene>
<dbReference type="PROSITE" id="PS00166">
    <property type="entry name" value="ENOYL_COA_HYDRATASE"/>
    <property type="match status" value="1"/>
</dbReference>
<dbReference type="InterPro" id="IPR029045">
    <property type="entry name" value="ClpP/crotonase-like_dom_sf"/>
</dbReference>
<dbReference type="InterPro" id="IPR018376">
    <property type="entry name" value="Enoyl-CoA_hyd/isom_CS"/>
</dbReference>
<dbReference type="FunCoup" id="J4GTU4">
    <property type="interactions" value="320"/>
</dbReference>
<dbReference type="GO" id="GO:0003860">
    <property type="term" value="F:3-hydroxyisobutyryl-CoA hydrolase activity"/>
    <property type="evidence" value="ECO:0007669"/>
    <property type="project" value="UniProtKB-EC"/>
</dbReference>
<dbReference type="GO" id="GO:0005739">
    <property type="term" value="C:mitochondrion"/>
    <property type="evidence" value="ECO:0007669"/>
    <property type="project" value="TreeGrafter"/>
</dbReference>
<name>J4GTU4_9APHY</name>
<dbReference type="InterPro" id="IPR032259">
    <property type="entry name" value="HIBYL-CoA-H"/>
</dbReference>
<dbReference type="OrthoDB" id="1737613at2759"/>
<dbReference type="STRING" id="599839.J4GTU4"/>
<evidence type="ECO:0000256" key="3">
    <source>
        <dbReference type="ARBA" id="ARBA00022801"/>
    </source>
</evidence>
<dbReference type="HOGENOM" id="CLU_009834_22_0_1"/>
<dbReference type="CDD" id="cd06558">
    <property type="entry name" value="crotonase-like"/>
    <property type="match status" value="1"/>
</dbReference>
<dbReference type="NCBIfam" id="NF004127">
    <property type="entry name" value="PRK05617.1"/>
    <property type="match status" value="1"/>
</dbReference>
<dbReference type="RefSeq" id="XP_012183998.1">
    <property type="nucleotide sequence ID" value="XM_012328608.1"/>
</dbReference>
<dbReference type="GeneID" id="24099626"/>
<evidence type="ECO:0000259" key="4">
    <source>
        <dbReference type="Pfam" id="PF16113"/>
    </source>
</evidence>
<evidence type="ECO:0000313" key="5">
    <source>
        <dbReference type="EMBL" id="CCM04715.1"/>
    </source>
</evidence>
<organism evidence="5 6">
    <name type="scientific">Fibroporia radiculosa</name>
    <dbReference type="NCBI Taxonomy" id="599839"/>
    <lineage>
        <taxon>Eukaryota</taxon>
        <taxon>Fungi</taxon>
        <taxon>Dikarya</taxon>
        <taxon>Basidiomycota</taxon>
        <taxon>Agaricomycotina</taxon>
        <taxon>Agaricomycetes</taxon>
        <taxon>Polyporales</taxon>
        <taxon>Fibroporiaceae</taxon>
        <taxon>Fibroporia</taxon>
    </lineage>
</organism>
<dbReference type="AlphaFoldDB" id="J4GTU4"/>
<dbReference type="EMBL" id="HE797164">
    <property type="protein sequence ID" value="CCM04715.1"/>
    <property type="molecule type" value="Genomic_DNA"/>
</dbReference>